<comment type="caution">
    <text evidence="2">The sequence shown here is derived from an EMBL/GenBank/DDBJ whole genome shotgun (WGS) entry which is preliminary data.</text>
</comment>
<dbReference type="Proteomes" id="UP000544052">
    <property type="component" value="Unassembled WGS sequence"/>
</dbReference>
<evidence type="ECO:0000313" key="4">
    <source>
        <dbReference type="Proteomes" id="UP000544052"/>
    </source>
</evidence>
<dbReference type="EMBL" id="JACIUY010000042">
    <property type="protein sequence ID" value="MBB1085427.1"/>
    <property type="molecule type" value="Genomic_DNA"/>
</dbReference>
<dbReference type="RefSeq" id="WP_182580263.1">
    <property type="nucleotide sequence ID" value="NZ_JACIUY010000042.1"/>
</dbReference>
<reference evidence="3 4" key="1">
    <citation type="submission" date="2020-07" db="EMBL/GenBank/DDBJ databases">
        <title>Description of Limosilactobacillus balticus sp. nov., Limosilactobacillus agrestis sp. nov., Limosilactobacillus albertensis sp. nov., Limosilactobacillus rudii sp. nov., Limosilactobacillus fastidiosus sp. nov., five novel Limosilactobacillus species isolated from the vertebrate gastrointestinal tract, and proposal of 6 subspecies of Limosilactobacillus reuteri adapted to the gastrointestinal tract of specific vertebrate hosts.</title>
        <authorList>
            <person name="Li F."/>
            <person name="Cheng C."/>
            <person name="Zheng J."/>
            <person name="Quevedo R.M."/>
            <person name="Li J."/>
            <person name="Roos S."/>
            <person name="Gaenzle M.G."/>
            <person name="Walter J."/>
        </authorList>
    </citation>
    <scope>NUCLEOTIDE SEQUENCE [LARGE SCALE GENOMIC DNA]</scope>
    <source>
        <strain evidence="2 3">WF-MA3-C</strain>
        <strain evidence="1 4">WF-MO7-1</strain>
    </source>
</reference>
<accession>A0A7W3YBY4</accession>
<evidence type="ECO:0000313" key="2">
    <source>
        <dbReference type="EMBL" id="MBB1085427.1"/>
    </source>
</evidence>
<proteinExistence type="predicted"/>
<gene>
    <name evidence="2" type="ORF">H5R63_01170</name>
    <name evidence="1" type="ORF">H5R64_05190</name>
</gene>
<protein>
    <submittedName>
        <fullName evidence="2">Uncharacterized protein</fullName>
    </submittedName>
</protein>
<keyword evidence="4" id="KW-1185">Reference proteome</keyword>
<dbReference type="EMBL" id="JACIUZ010000036">
    <property type="protein sequence ID" value="MBB1063157.1"/>
    <property type="molecule type" value="Genomic_DNA"/>
</dbReference>
<sequence length="61" mass="6717">MEYLDIIIKHPNANPAPNPNNDIVSSSSFIEGTGRQVIIRISPVIINEKLPENNSDSIICN</sequence>
<evidence type="ECO:0000313" key="3">
    <source>
        <dbReference type="Proteomes" id="UP000518255"/>
    </source>
</evidence>
<evidence type="ECO:0000313" key="1">
    <source>
        <dbReference type="EMBL" id="MBB1063157.1"/>
    </source>
</evidence>
<dbReference type="AlphaFoldDB" id="A0A7W3YBY4"/>
<organism evidence="2 3">
    <name type="scientific">Limosilactobacillus fastidiosus</name>
    <dbReference type="NCBI Taxonomy" id="2759855"/>
    <lineage>
        <taxon>Bacteria</taxon>
        <taxon>Bacillati</taxon>
        <taxon>Bacillota</taxon>
        <taxon>Bacilli</taxon>
        <taxon>Lactobacillales</taxon>
        <taxon>Lactobacillaceae</taxon>
        <taxon>Limosilactobacillus</taxon>
    </lineage>
</organism>
<name>A0A7W3YBY4_9LACO</name>
<dbReference type="Proteomes" id="UP000518255">
    <property type="component" value="Unassembled WGS sequence"/>
</dbReference>